<evidence type="ECO:0000256" key="5">
    <source>
        <dbReference type="ARBA" id="ARBA00022540"/>
    </source>
</evidence>
<comment type="function">
    <text evidence="10">Appears to play a role in the switch from cap-dependent to IRES-mediated translation during mitosis, apoptosis and viral infection. Cleaved by some caspases and viral proteases.</text>
</comment>
<feature type="region of interest" description="Disordered" evidence="13">
    <location>
        <begin position="170"/>
        <end position="205"/>
    </location>
</feature>
<organism evidence="15">
    <name type="scientific">Cyprideis torosa</name>
    <dbReference type="NCBI Taxonomy" id="163714"/>
    <lineage>
        <taxon>Eukaryota</taxon>
        <taxon>Metazoa</taxon>
        <taxon>Ecdysozoa</taxon>
        <taxon>Arthropoda</taxon>
        <taxon>Crustacea</taxon>
        <taxon>Oligostraca</taxon>
        <taxon>Ostracoda</taxon>
        <taxon>Podocopa</taxon>
        <taxon>Podocopida</taxon>
        <taxon>Cytherocopina</taxon>
        <taxon>Cytheroidea</taxon>
        <taxon>Cytherideidae</taxon>
        <taxon>Cyprideis</taxon>
    </lineage>
</organism>
<keyword evidence="9" id="KW-0007">Acetylation</keyword>
<evidence type="ECO:0000313" key="15">
    <source>
        <dbReference type="EMBL" id="CAD7224369.1"/>
    </source>
</evidence>
<evidence type="ECO:0000256" key="3">
    <source>
        <dbReference type="ARBA" id="ARBA00022491"/>
    </source>
</evidence>
<evidence type="ECO:0000256" key="1">
    <source>
        <dbReference type="ARBA" id="ARBA00005775"/>
    </source>
</evidence>
<keyword evidence="2" id="KW-0488">Methylation</keyword>
<keyword evidence="6" id="KW-0832">Ubl conjugation</keyword>
<dbReference type="PANTHER" id="PTHR23253:SF9">
    <property type="entry name" value="EUKARYOTIC TRANSLATION INITIATION FACTOR 4 GAMMA 2"/>
    <property type="match status" value="1"/>
</dbReference>
<dbReference type="PROSITE" id="PS51363">
    <property type="entry name" value="W2"/>
    <property type="match status" value="1"/>
</dbReference>
<dbReference type="SUPFAM" id="SSF48371">
    <property type="entry name" value="ARM repeat"/>
    <property type="match status" value="2"/>
</dbReference>
<dbReference type="GO" id="GO:0016281">
    <property type="term" value="C:eukaryotic translation initiation factor 4F complex"/>
    <property type="evidence" value="ECO:0007669"/>
    <property type="project" value="TreeGrafter"/>
</dbReference>
<evidence type="ECO:0000256" key="2">
    <source>
        <dbReference type="ARBA" id="ARBA00022481"/>
    </source>
</evidence>
<comment type="similarity">
    <text evidence="1">Belongs to the eukaryotic initiation factor 4G family.</text>
</comment>
<evidence type="ECO:0000256" key="7">
    <source>
        <dbReference type="ARBA" id="ARBA00022845"/>
    </source>
</evidence>
<dbReference type="EMBL" id="OB660356">
    <property type="protein sequence ID" value="CAD7224369.1"/>
    <property type="molecule type" value="Genomic_DNA"/>
</dbReference>
<keyword evidence="8" id="KW-0648">Protein biosynthesis</keyword>
<keyword evidence="4" id="KW-1017">Isopeptide bond</keyword>
<feature type="compositionally biased region" description="Gly residues" evidence="13">
    <location>
        <begin position="184"/>
        <end position="196"/>
    </location>
</feature>
<dbReference type="Pfam" id="PF02854">
    <property type="entry name" value="MIF4G"/>
    <property type="match status" value="1"/>
</dbReference>
<proteinExistence type="inferred from homology"/>
<dbReference type="Pfam" id="PF02020">
    <property type="entry name" value="W2"/>
    <property type="match status" value="1"/>
</dbReference>
<dbReference type="OrthoDB" id="514777at2759"/>
<feature type="region of interest" description="Disordered" evidence="13">
    <location>
        <begin position="365"/>
        <end position="388"/>
    </location>
</feature>
<evidence type="ECO:0000256" key="12">
    <source>
        <dbReference type="ARBA" id="ARBA00046720"/>
    </source>
</evidence>
<gene>
    <name evidence="15" type="ORF">CTOB1V02_LOCUS2334</name>
</gene>
<dbReference type="Gene3D" id="1.25.40.180">
    <property type="match status" value="3"/>
</dbReference>
<name>A0A7R8ZHD9_9CRUS</name>
<evidence type="ECO:0000256" key="6">
    <source>
        <dbReference type="ARBA" id="ARBA00022843"/>
    </source>
</evidence>
<dbReference type="InterPro" id="IPR003307">
    <property type="entry name" value="W2_domain"/>
</dbReference>
<keyword evidence="3" id="KW-0678">Repressor</keyword>
<dbReference type="SMART" id="SM00515">
    <property type="entry name" value="eIF5C"/>
    <property type="match status" value="1"/>
</dbReference>
<feature type="domain" description="W2" evidence="14">
    <location>
        <begin position="535"/>
        <end position="713"/>
    </location>
</feature>
<protein>
    <recommendedName>
        <fullName evidence="11">Eukaryotic translation initiation factor 4 gamma 2</fullName>
    </recommendedName>
</protein>
<keyword evidence="7" id="KW-0810">Translation regulation</keyword>
<evidence type="ECO:0000256" key="13">
    <source>
        <dbReference type="SAM" id="MobiDB-lite"/>
    </source>
</evidence>
<evidence type="ECO:0000256" key="9">
    <source>
        <dbReference type="ARBA" id="ARBA00022990"/>
    </source>
</evidence>
<sequence>MEQLLEKKKGGGTIEDLECLSQILKTCGRILDTERAKSRVDQYFGRIQMLSESEDLPLRIRFMLIDVLELRQNQWIPRGGGEVAGPKTIQEIRDEAARDGYYFPQRVGHKGNQGNQNSFFLEPMKSRAGLDEVFGSLPMGRATLGTGPGVIDFFGAETGSRGVGVLSSGGAGKSYSHSPYSIPGSGGSGGGSGGGNSRSVPGQNGGPMLNYSVAASGALSGGAGIKNSAALPPRMQKKYGGSSGGGGSGGAAMLDPDAVSLRPSLESMTMSAIKPAAHTTNSLLSPLTATTAIKEPPILIKKGKKGPQKEEIIRGAQNHFETFFTTRDVSGCLSDYKRLRVPNRFSTEILVTAINLALSSAKTNDGENGHGGLANGHAEEEGKTQYHEGERRAPNQLGIRCPPHVMVNLLQEMLHNNLINATHIQEAVKSVVQQRNSAAAIAATPSGDESAGQNLASMAAFLGELVYRDLSHLNDLASLCDGGKNETLFCMILVHLQETRGKPWLNKAVQESKVNLLQLLPSEKQNKEELASLLETHGISFLQPLLRIQTDLVRALNADPNPTAFYKWIKENVEAEFHSSPPFVMALVGAVVKHVHDTSTSSGLGEGTDRKNEEKMVLGRFQSLLRSFIGNNTSLQLSALYAVQVFCHSLDFPKGMFLRWFVNLYDLEIIEEDAFLQWREDLNADFPGKQKGLFQVNQWLMWLQEAESDEEGSEEEADDDD</sequence>
<dbReference type="GO" id="GO:0006417">
    <property type="term" value="P:regulation of translation"/>
    <property type="evidence" value="ECO:0007669"/>
    <property type="project" value="UniProtKB-KW"/>
</dbReference>
<dbReference type="CDD" id="cd11559">
    <property type="entry name" value="W2_eIF4G1_like"/>
    <property type="match status" value="1"/>
</dbReference>
<evidence type="ECO:0000256" key="11">
    <source>
        <dbReference type="ARBA" id="ARBA00040449"/>
    </source>
</evidence>
<dbReference type="GO" id="GO:0003743">
    <property type="term" value="F:translation initiation factor activity"/>
    <property type="evidence" value="ECO:0007669"/>
    <property type="project" value="UniProtKB-KW"/>
</dbReference>
<dbReference type="GO" id="GO:0003729">
    <property type="term" value="F:mRNA binding"/>
    <property type="evidence" value="ECO:0007669"/>
    <property type="project" value="TreeGrafter"/>
</dbReference>
<dbReference type="InterPro" id="IPR003890">
    <property type="entry name" value="MIF4G-like_typ-3"/>
</dbReference>
<evidence type="ECO:0000256" key="10">
    <source>
        <dbReference type="ARBA" id="ARBA00037759"/>
    </source>
</evidence>
<feature type="compositionally biased region" description="Low complexity" evidence="13">
    <location>
        <begin position="173"/>
        <end position="183"/>
    </location>
</feature>
<comment type="subunit">
    <text evidence="12">Interacts with the serine/threonine protein kinases MKNK1 and MKNK2. Binds EIF4A and EIF3. Interacts with MIF4GD. Interacts with DAZAP2.</text>
</comment>
<evidence type="ECO:0000259" key="14">
    <source>
        <dbReference type="PROSITE" id="PS51363"/>
    </source>
</evidence>
<evidence type="ECO:0000256" key="4">
    <source>
        <dbReference type="ARBA" id="ARBA00022499"/>
    </source>
</evidence>
<dbReference type="AlphaFoldDB" id="A0A7R8ZHD9"/>
<feature type="compositionally biased region" description="Basic and acidic residues" evidence="13">
    <location>
        <begin position="377"/>
        <end position="388"/>
    </location>
</feature>
<keyword evidence="5" id="KW-0396">Initiation factor</keyword>
<evidence type="ECO:0000256" key="8">
    <source>
        <dbReference type="ARBA" id="ARBA00022917"/>
    </source>
</evidence>
<accession>A0A7R8ZHD9</accession>
<dbReference type="InterPro" id="IPR016024">
    <property type="entry name" value="ARM-type_fold"/>
</dbReference>
<reference evidence="15" key="1">
    <citation type="submission" date="2020-11" db="EMBL/GenBank/DDBJ databases">
        <authorList>
            <person name="Tran Van P."/>
        </authorList>
    </citation>
    <scope>NUCLEOTIDE SEQUENCE</scope>
</reference>
<dbReference type="PANTHER" id="PTHR23253">
    <property type="entry name" value="EUKARYOTIC TRANSLATION INITIATION FACTOR 4 GAMMA"/>
    <property type="match status" value="1"/>
</dbReference>